<keyword evidence="8" id="KW-0406">Ion transport</keyword>
<evidence type="ECO:0000256" key="5">
    <source>
        <dbReference type="ARBA" id="ARBA00022692"/>
    </source>
</evidence>
<dbReference type="Gene3D" id="1.20.120.220">
    <property type="entry name" value="ATP synthase, F0 complex, subunit A"/>
    <property type="match status" value="1"/>
</dbReference>
<keyword evidence="4" id="KW-0138">CF(0)</keyword>
<feature type="transmembrane region" description="Helical" evidence="12">
    <location>
        <begin position="97"/>
        <end position="117"/>
    </location>
</feature>
<proteinExistence type="inferred from homology"/>
<keyword evidence="5 12" id="KW-0812">Transmembrane</keyword>
<dbReference type="GeneID" id="41657692"/>
<dbReference type="NCBIfam" id="TIGR01131">
    <property type="entry name" value="ATP_synt_6_or_A"/>
    <property type="match status" value="1"/>
</dbReference>
<geneLocation type="mitochondrion" evidence="13"/>
<dbReference type="PRINTS" id="PR00123">
    <property type="entry name" value="ATPASEA"/>
</dbReference>
<gene>
    <name evidence="13" type="primary">atp6</name>
</gene>
<evidence type="ECO:0000313" key="13">
    <source>
        <dbReference type="EMBL" id="QDS78467.1"/>
    </source>
</evidence>
<comment type="subcellular location">
    <subcellularLocation>
        <location evidence="1">Membrane</location>
        <topology evidence="1">Multi-pass membrane protein</topology>
    </subcellularLocation>
    <subcellularLocation>
        <location evidence="11">Mitochondrion inner membrane</location>
        <topology evidence="11">Multi-pass membrane protein</topology>
    </subcellularLocation>
</comment>
<dbReference type="PANTHER" id="PTHR11410:SF0">
    <property type="entry name" value="ATP SYNTHASE SUBUNIT A"/>
    <property type="match status" value="1"/>
</dbReference>
<accession>A0A517LS60</accession>
<keyword evidence="6" id="KW-0375">Hydrogen ion transport</keyword>
<evidence type="ECO:0000256" key="1">
    <source>
        <dbReference type="ARBA" id="ARBA00004141"/>
    </source>
</evidence>
<dbReference type="EMBL" id="MK354236">
    <property type="protein sequence ID" value="QDS78467.1"/>
    <property type="molecule type" value="Genomic_DNA"/>
</dbReference>
<dbReference type="AlphaFoldDB" id="A0A517LS60"/>
<dbReference type="InterPro" id="IPR023011">
    <property type="entry name" value="ATP_synth_F0_asu_AS"/>
</dbReference>
<dbReference type="RefSeq" id="YP_009684664.1">
    <property type="nucleotide sequence ID" value="NC_044410.1"/>
</dbReference>
<dbReference type="Pfam" id="PF00119">
    <property type="entry name" value="ATP-synt_A"/>
    <property type="match status" value="1"/>
</dbReference>
<evidence type="ECO:0000256" key="11">
    <source>
        <dbReference type="RuleBase" id="RU004450"/>
    </source>
</evidence>
<dbReference type="PROSITE" id="PS00449">
    <property type="entry name" value="ATPASE_A"/>
    <property type="match status" value="1"/>
</dbReference>
<evidence type="ECO:0000256" key="8">
    <source>
        <dbReference type="ARBA" id="ARBA00023065"/>
    </source>
</evidence>
<evidence type="ECO:0000256" key="4">
    <source>
        <dbReference type="ARBA" id="ARBA00022547"/>
    </source>
</evidence>
<evidence type="ECO:0000256" key="12">
    <source>
        <dbReference type="SAM" id="Phobius"/>
    </source>
</evidence>
<evidence type="ECO:0000256" key="7">
    <source>
        <dbReference type="ARBA" id="ARBA00022989"/>
    </source>
</evidence>
<comment type="similarity">
    <text evidence="2">Belongs to the ATPase A chain family.</text>
</comment>
<dbReference type="InterPro" id="IPR035908">
    <property type="entry name" value="F0_ATP_A_sf"/>
</dbReference>
<keyword evidence="3" id="KW-0813">Transport</keyword>
<evidence type="ECO:0000256" key="3">
    <source>
        <dbReference type="ARBA" id="ARBA00022448"/>
    </source>
</evidence>
<dbReference type="GO" id="GO:0005743">
    <property type="term" value="C:mitochondrial inner membrane"/>
    <property type="evidence" value="ECO:0007669"/>
    <property type="project" value="UniProtKB-SubCell"/>
</dbReference>
<organism evidence="13">
    <name type="scientific">Gammarus pisinnus</name>
    <dbReference type="NCBI Taxonomy" id="1486748"/>
    <lineage>
        <taxon>Eukaryota</taxon>
        <taxon>Metazoa</taxon>
        <taxon>Ecdysozoa</taxon>
        <taxon>Arthropoda</taxon>
        <taxon>Crustacea</taxon>
        <taxon>Multicrustacea</taxon>
        <taxon>Malacostraca</taxon>
        <taxon>Eumalacostraca</taxon>
        <taxon>Peracarida</taxon>
        <taxon>Amphipoda</taxon>
        <taxon>Senticaudata</taxon>
        <taxon>Gammarida</taxon>
        <taxon>Gammaridira</taxon>
        <taxon>Gammaroidea</taxon>
        <taxon>Gammaridae</taxon>
        <taxon>Gammarus</taxon>
    </lineage>
</organism>
<dbReference type="CDD" id="cd00310">
    <property type="entry name" value="ATP-synt_Fo_a_6"/>
    <property type="match status" value="1"/>
</dbReference>
<dbReference type="SUPFAM" id="SSF81336">
    <property type="entry name" value="F1F0 ATP synthase subunit A"/>
    <property type="match status" value="1"/>
</dbReference>
<keyword evidence="10" id="KW-0066">ATP synthesis</keyword>
<dbReference type="GO" id="GO:0045259">
    <property type="term" value="C:proton-transporting ATP synthase complex"/>
    <property type="evidence" value="ECO:0007669"/>
    <property type="project" value="UniProtKB-KW"/>
</dbReference>
<evidence type="ECO:0000256" key="2">
    <source>
        <dbReference type="ARBA" id="ARBA00006810"/>
    </source>
</evidence>
<feature type="transmembrane region" description="Helical" evidence="12">
    <location>
        <begin position="194"/>
        <end position="219"/>
    </location>
</feature>
<dbReference type="PANTHER" id="PTHR11410">
    <property type="entry name" value="ATP SYNTHASE SUBUNIT A"/>
    <property type="match status" value="1"/>
</dbReference>
<keyword evidence="13" id="KW-0496">Mitochondrion</keyword>
<dbReference type="InterPro" id="IPR045083">
    <property type="entry name" value="ATP_synth_F0_asu_bact/mt"/>
</dbReference>
<sequence>MMTNLFSIFDPSTPNFFSSNWISALIPLLLLPPVVWAMPVRWTQVIYLTLSFLFKEFFPLLKKSAFVLIMALALFFFISLNNIMGLAPYIFTATTQLVFTAALAIPLWLTLMLYGWLNNPSNLLIHLIPQSTPLILMPFMVLIETISNIIRPLTLTMRLTANMVAGHLLITLLNSMDFTPPLLATPLLFIIKQLLLLLEIAVAIIQAYVFSVLMTLYAAEFTN</sequence>
<evidence type="ECO:0000256" key="6">
    <source>
        <dbReference type="ARBA" id="ARBA00022781"/>
    </source>
</evidence>
<dbReference type="GO" id="GO:0046933">
    <property type="term" value="F:proton-transporting ATP synthase activity, rotational mechanism"/>
    <property type="evidence" value="ECO:0007669"/>
    <property type="project" value="TreeGrafter"/>
</dbReference>
<keyword evidence="7 12" id="KW-1133">Transmembrane helix</keyword>
<name>A0A517LS60_9CRUS</name>
<feature type="transmembrane region" description="Helical" evidence="12">
    <location>
        <begin position="65"/>
        <end position="90"/>
    </location>
</feature>
<reference evidence="13" key="1">
    <citation type="submission" date="2019-01" db="EMBL/GenBank/DDBJ databases">
        <title>The complete mitochondrial genomes of Gammarus pisinnus and Gammarus lacustris.</title>
        <authorList>
            <person name="Sun S."/>
        </authorList>
    </citation>
    <scope>NUCLEOTIDE SEQUENCE</scope>
</reference>
<dbReference type="InterPro" id="IPR000568">
    <property type="entry name" value="ATP_synth_F0_asu"/>
</dbReference>
<evidence type="ECO:0000256" key="9">
    <source>
        <dbReference type="ARBA" id="ARBA00023136"/>
    </source>
</evidence>
<protein>
    <recommendedName>
        <fullName evidence="11">ATP synthase subunit a</fullName>
    </recommendedName>
</protein>
<keyword evidence="9 12" id="KW-0472">Membrane</keyword>
<evidence type="ECO:0000256" key="10">
    <source>
        <dbReference type="ARBA" id="ARBA00023310"/>
    </source>
</evidence>